<dbReference type="Proteomes" id="UP000230605">
    <property type="component" value="Chromosome 3"/>
</dbReference>
<accession>A0A2G5I1Z1</accession>
<dbReference type="Proteomes" id="UP001302367">
    <property type="component" value="Chromosome 3"/>
</dbReference>
<keyword evidence="1" id="KW-0732">Signal</keyword>
<dbReference type="EMBL" id="CP134186">
    <property type="protein sequence ID" value="WPA99497.1"/>
    <property type="molecule type" value="Genomic_DNA"/>
</dbReference>
<dbReference type="EMBL" id="LKMD01000101">
    <property type="protein sequence ID" value="PIA98799.1"/>
    <property type="molecule type" value="Genomic_DNA"/>
</dbReference>
<feature type="chain" id="PRO_5013727578" description="SnoaL-like domain-containing protein" evidence="1">
    <location>
        <begin position="19"/>
        <end position="175"/>
    </location>
</feature>
<reference evidence="3 5" key="2">
    <citation type="submission" date="2023-09" db="EMBL/GenBank/DDBJ databases">
        <title>Complete-Gapless Cercospora beticola genome.</title>
        <authorList>
            <person name="Wyatt N.A."/>
            <person name="Spanner R.E."/>
            <person name="Bolton M.D."/>
        </authorList>
    </citation>
    <scope>NUCLEOTIDE SEQUENCE [LARGE SCALE GENOMIC DNA]</scope>
    <source>
        <strain evidence="3">Cb09-40</strain>
    </source>
</reference>
<protein>
    <recommendedName>
        <fullName evidence="6">SnoaL-like domain-containing protein</fullName>
    </recommendedName>
</protein>
<name>A0A2G5I1Z1_CERBT</name>
<dbReference type="AlphaFoldDB" id="A0A2G5I1Z1"/>
<evidence type="ECO:0000256" key="1">
    <source>
        <dbReference type="SAM" id="SignalP"/>
    </source>
</evidence>
<keyword evidence="5" id="KW-1185">Reference proteome</keyword>
<proteinExistence type="predicted"/>
<evidence type="ECO:0000313" key="3">
    <source>
        <dbReference type="EMBL" id="WPA99497.1"/>
    </source>
</evidence>
<sequence length="175" mass="19111">MKCFSALAAASLLGLATAVDMSGYVAGEGVDAEFKNYLDVLYYEAELSTATTGFTDFFIPNGKLIVRGRTATGSADILAFKQQLMPPNGNKHWNHLPNITTVVEDSAERKTFHVLGLIDTTYDGGNCSRAYYVSEFPIQKRADGTIDFTPKKGNLIEYNDIDINPLVSPTDIPCE</sequence>
<gene>
    <name evidence="2" type="ORF">CB0940_02364</name>
    <name evidence="3" type="ORF">RHO25_004115</name>
</gene>
<organism evidence="2 4">
    <name type="scientific">Cercospora beticola</name>
    <name type="common">Sugarbeet leaf spot fungus</name>
    <dbReference type="NCBI Taxonomy" id="122368"/>
    <lineage>
        <taxon>Eukaryota</taxon>
        <taxon>Fungi</taxon>
        <taxon>Dikarya</taxon>
        <taxon>Ascomycota</taxon>
        <taxon>Pezizomycotina</taxon>
        <taxon>Dothideomycetes</taxon>
        <taxon>Dothideomycetidae</taxon>
        <taxon>Mycosphaerellales</taxon>
        <taxon>Mycosphaerellaceae</taxon>
        <taxon>Cercospora</taxon>
    </lineage>
</organism>
<evidence type="ECO:0008006" key="6">
    <source>
        <dbReference type="Google" id="ProtNLM"/>
    </source>
</evidence>
<dbReference type="OrthoDB" id="5176208at2759"/>
<evidence type="ECO:0000313" key="5">
    <source>
        <dbReference type="Proteomes" id="UP001302367"/>
    </source>
</evidence>
<reference evidence="2 4" key="1">
    <citation type="submission" date="2015-10" db="EMBL/GenBank/DDBJ databases">
        <title>The cercosporin biosynthetic gene cluster was horizontally transferred to several fungal lineages and shown to be expanded in Cercospora beticola based on microsynteny with recipient genomes.</title>
        <authorList>
            <person name="De Jonge R."/>
            <person name="Ebert M.K."/>
            <person name="Suttle J.C."/>
            <person name="Jurick Ii W.M."/>
            <person name="Secor G.A."/>
            <person name="Thomma B.P."/>
            <person name="Van De Peer Y."/>
            <person name="Bolton M.D."/>
        </authorList>
    </citation>
    <scope>NUCLEOTIDE SEQUENCE [LARGE SCALE GENOMIC DNA]</scope>
    <source>
        <strain evidence="2 4">09-40</strain>
    </source>
</reference>
<evidence type="ECO:0000313" key="4">
    <source>
        <dbReference type="Proteomes" id="UP000230605"/>
    </source>
</evidence>
<evidence type="ECO:0000313" key="2">
    <source>
        <dbReference type="EMBL" id="PIA98799.1"/>
    </source>
</evidence>
<feature type="signal peptide" evidence="1">
    <location>
        <begin position="1"/>
        <end position="18"/>
    </location>
</feature>